<keyword evidence="1" id="KW-0732">Signal</keyword>
<dbReference type="EMBL" id="JBBPHU010000009">
    <property type="protein sequence ID" value="KAK7513926.1"/>
    <property type="molecule type" value="Genomic_DNA"/>
</dbReference>
<evidence type="ECO:0008006" key="4">
    <source>
        <dbReference type="Google" id="ProtNLM"/>
    </source>
</evidence>
<feature type="chain" id="PRO_5046301813" description="Secreted protein" evidence="1">
    <location>
        <begin position="23"/>
        <end position="141"/>
    </location>
</feature>
<feature type="signal peptide" evidence="1">
    <location>
        <begin position="1"/>
        <end position="22"/>
    </location>
</feature>
<accession>A0ABR1KL55</accession>
<proteinExistence type="predicted"/>
<keyword evidence="3" id="KW-1185">Reference proteome</keyword>
<evidence type="ECO:0000313" key="3">
    <source>
        <dbReference type="Proteomes" id="UP001363622"/>
    </source>
</evidence>
<evidence type="ECO:0000256" key="1">
    <source>
        <dbReference type="SAM" id="SignalP"/>
    </source>
</evidence>
<name>A0ABR1KL55_9PEZI</name>
<sequence>MPVCLPACLPVFLLVYLSTCLCTTTTTTTTTMMMMRVRLKNVISSELISSFDLFVLEMRVDGYRFICALPLPLPPSLSLFHLLHCLALPARMQIGSFLPICVFSSAYFHTSSCTSLNSQPTAPHTAHDMLNRVHRRNAGSK</sequence>
<organism evidence="2 3">
    <name type="scientific">Phyllosticta citriasiana</name>
    <dbReference type="NCBI Taxonomy" id="595635"/>
    <lineage>
        <taxon>Eukaryota</taxon>
        <taxon>Fungi</taxon>
        <taxon>Dikarya</taxon>
        <taxon>Ascomycota</taxon>
        <taxon>Pezizomycotina</taxon>
        <taxon>Dothideomycetes</taxon>
        <taxon>Dothideomycetes incertae sedis</taxon>
        <taxon>Botryosphaeriales</taxon>
        <taxon>Phyllostictaceae</taxon>
        <taxon>Phyllosticta</taxon>
    </lineage>
</organism>
<evidence type="ECO:0000313" key="2">
    <source>
        <dbReference type="EMBL" id="KAK7513926.1"/>
    </source>
</evidence>
<comment type="caution">
    <text evidence="2">The sequence shown here is derived from an EMBL/GenBank/DDBJ whole genome shotgun (WGS) entry which is preliminary data.</text>
</comment>
<protein>
    <recommendedName>
        <fullName evidence="4">Secreted protein</fullName>
    </recommendedName>
</protein>
<reference evidence="2 3" key="1">
    <citation type="submission" date="2024-04" db="EMBL/GenBank/DDBJ databases">
        <title>Phyllosticta paracitricarpa is synonymous to the EU quarantine fungus P. citricarpa based on phylogenomic analyses.</title>
        <authorList>
            <consortium name="Lawrence Berkeley National Laboratory"/>
            <person name="Van Ingen-Buijs V.A."/>
            <person name="Van Westerhoven A.C."/>
            <person name="Haridas S."/>
            <person name="Skiadas P."/>
            <person name="Martin F."/>
            <person name="Groenewald J.Z."/>
            <person name="Crous P.W."/>
            <person name="Seidl M.F."/>
        </authorList>
    </citation>
    <scope>NUCLEOTIDE SEQUENCE [LARGE SCALE GENOMIC DNA]</scope>
    <source>
        <strain evidence="2 3">CBS 123371</strain>
    </source>
</reference>
<gene>
    <name evidence="2" type="ORF">IWZ03DRAFT_245040</name>
</gene>
<dbReference type="Proteomes" id="UP001363622">
    <property type="component" value="Unassembled WGS sequence"/>
</dbReference>